<accession>A0A9W8VDN3</accession>
<dbReference type="Proteomes" id="UP001152049">
    <property type="component" value="Unassembled WGS sequence"/>
</dbReference>
<comment type="caution">
    <text evidence="1">The sequence shown here is derived from an EMBL/GenBank/DDBJ whole genome shotgun (WGS) entry which is preliminary data.</text>
</comment>
<protein>
    <submittedName>
        <fullName evidence="1">Uncharacterized protein</fullName>
    </submittedName>
</protein>
<gene>
    <name evidence="1" type="ORF">NW762_007632</name>
</gene>
<evidence type="ECO:0000313" key="2">
    <source>
        <dbReference type="Proteomes" id="UP001152049"/>
    </source>
</evidence>
<reference evidence="1" key="1">
    <citation type="submission" date="2022-09" db="EMBL/GenBank/DDBJ databases">
        <title>Fusarium specimens isolated from Avocado Roots.</title>
        <authorList>
            <person name="Stajich J."/>
            <person name="Roper C."/>
            <person name="Heimlech-Rivalta G."/>
        </authorList>
    </citation>
    <scope>NUCLEOTIDE SEQUENCE</scope>
    <source>
        <strain evidence="1">CF00136</strain>
    </source>
</reference>
<proteinExistence type="predicted"/>
<evidence type="ECO:0000313" key="1">
    <source>
        <dbReference type="EMBL" id="KAJ4259701.1"/>
    </source>
</evidence>
<organism evidence="1 2">
    <name type="scientific">Fusarium torreyae</name>
    <dbReference type="NCBI Taxonomy" id="1237075"/>
    <lineage>
        <taxon>Eukaryota</taxon>
        <taxon>Fungi</taxon>
        <taxon>Dikarya</taxon>
        <taxon>Ascomycota</taxon>
        <taxon>Pezizomycotina</taxon>
        <taxon>Sordariomycetes</taxon>
        <taxon>Hypocreomycetidae</taxon>
        <taxon>Hypocreales</taxon>
        <taxon>Nectriaceae</taxon>
        <taxon>Fusarium</taxon>
    </lineage>
</organism>
<dbReference type="EMBL" id="JAOQAZ010000014">
    <property type="protein sequence ID" value="KAJ4259701.1"/>
    <property type="molecule type" value="Genomic_DNA"/>
</dbReference>
<dbReference type="AlphaFoldDB" id="A0A9W8VDN3"/>
<sequence>MSSWLNFWGSAAPSQEAKPKPESSTYHAAHVIVGLLNTHKYRGLQAKSRTETGGNMFDFAIAVRVYDVASKNELTELMRLAAEEFGTIGKELDFSTIIKTLSSNECAGVSITGTLDEYLSYRTESAGQTMTEQDAFKLKNLTAGTIAGAFSRRVAMQEMGNKKLKESVHRK</sequence>
<keyword evidence="2" id="KW-1185">Reference proteome</keyword>
<name>A0A9W8VDN3_9HYPO</name>